<evidence type="ECO:0000313" key="2">
    <source>
        <dbReference type="EMBL" id="PUZ73549.1"/>
    </source>
</evidence>
<organism evidence="2 3">
    <name type="scientific">Panicum hallii var. hallii</name>
    <dbReference type="NCBI Taxonomy" id="1504633"/>
    <lineage>
        <taxon>Eukaryota</taxon>
        <taxon>Viridiplantae</taxon>
        <taxon>Streptophyta</taxon>
        <taxon>Embryophyta</taxon>
        <taxon>Tracheophyta</taxon>
        <taxon>Spermatophyta</taxon>
        <taxon>Magnoliopsida</taxon>
        <taxon>Liliopsida</taxon>
        <taxon>Poales</taxon>
        <taxon>Poaceae</taxon>
        <taxon>PACMAD clade</taxon>
        <taxon>Panicoideae</taxon>
        <taxon>Panicodae</taxon>
        <taxon>Paniceae</taxon>
        <taxon>Panicinae</taxon>
        <taxon>Panicum</taxon>
        <taxon>Panicum sect. Panicum</taxon>
    </lineage>
</organism>
<keyword evidence="1" id="KW-0378">Hydrolase</keyword>
<dbReference type="STRING" id="1504633.A0A2T7F0D8"/>
<protein>
    <submittedName>
        <fullName evidence="2">Uncharacterized protein</fullName>
    </submittedName>
</protein>
<name>A0A2T7F0D8_9POAL</name>
<reference evidence="2 3" key="1">
    <citation type="submission" date="2018-04" db="EMBL/GenBank/DDBJ databases">
        <title>WGS assembly of Panicum hallii var. hallii HAL2.</title>
        <authorList>
            <person name="Lovell J."/>
            <person name="Jenkins J."/>
            <person name="Lowry D."/>
            <person name="Mamidi S."/>
            <person name="Sreedasyam A."/>
            <person name="Weng X."/>
            <person name="Barry K."/>
            <person name="Bonette J."/>
            <person name="Campitelli B."/>
            <person name="Daum C."/>
            <person name="Gordon S."/>
            <person name="Gould B."/>
            <person name="Lipzen A."/>
            <person name="MacQueen A."/>
            <person name="Palacio-Mejia J."/>
            <person name="Plott C."/>
            <person name="Shakirov E."/>
            <person name="Shu S."/>
            <person name="Yoshinaga Y."/>
            <person name="Zane M."/>
            <person name="Rokhsar D."/>
            <person name="Grimwood J."/>
            <person name="Schmutz J."/>
            <person name="Juenger T."/>
        </authorList>
    </citation>
    <scope>NUCLEOTIDE SEQUENCE [LARGE SCALE GENOMIC DNA]</scope>
    <source>
        <strain evidence="3">cv. HAL2</strain>
    </source>
</reference>
<keyword evidence="3" id="KW-1185">Reference proteome</keyword>
<dbReference type="Gramene" id="PUZ73549">
    <property type="protein sequence ID" value="PUZ73549"/>
    <property type="gene ID" value="GQ55_2G483200"/>
</dbReference>
<gene>
    <name evidence="2" type="ORF">GQ55_2G483200</name>
</gene>
<accession>A0A2T7F0D8</accession>
<dbReference type="EMBL" id="CM009750">
    <property type="protein sequence ID" value="PUZ73549.1"/>
    <property type="molecule type" value="Genomic_DNA"/>
</dbReference>
<dbReference type="OrthoDB" id="43744at2759"/>
<proteinExistence type="predicted"/>
<evidence type="ECO:0000313" key="3">
    <source>
        <dbReference type="Proteomes" id="UP000244336"/>
    </source>
</evidence>
<dbReference type="Proteomes" id="UP000244336">
    <property type="component" value="Chromosome 2"/>
</dbReference>
<evidence type="ECO:0000256" key="1">
    <source>
        <dbReference type="ARBA" id="ARBA00022801"/>
    </source>
</evidence>
<dbReference type="PANTHER" id="PTHR42776:SF21">
    <property type="entry name" value="PEPTIDASE S9 PROLYL OLIGOPEPTIDASE CATALYTIC DOMAIN-CONTAINING PROTEIN"/>
    <property type="match status" value="1"/>
</dbReference>
<dbReference type="AlphaFoldDB" id="A0A2T7F0D8"/>
<dbReference type="GO" id="GO:0004252">
    <property type="term" value="F:serine-type endopeptidase activity"/>
    <property type="evidence" value="ECO:0007669"/>
    <property type="project" value="TreeGrafter"/>
</dbReference>
<sequence length="191" mass="21486">MVLPRFDQRVCFSRANFIAGPPSSAPSHSHRLLRFLPRRRHARRIDLATAECAAGSFSGPALEEDVIDNGYRLPPKEIQGIVDVPPNPSYYISPRRDRIMFLKHRAMTPLSELAKPDKILAGIRIDPSSNTRSRMSFYTEINIHLLMEDGTLGPEKVVNGCNDNAKINFVGWSPDGQHVAFTVRYEDEVIS</sequence>
<dbReference type="PANTHER" id="PTHR42776">
    <property type="entry name" value="SERINE PEPTIDASE S9 FAMILY MEMBER"/>
    <property type="match status" value="1"/>
</dbReference>